<dbReference type="VEuPathDB" id="MicrosporidiaDB:VICG_00753"/>
<gene>
    <name evidence="3" type="ORF">VICG_00753</name>
</gene>
<proteinExistence type="predicted"/>
<dbReference type="Proteomes" id="UP000011082">
    <property type="component" value="Unassembled WGS sequence"/>
</dbReference>
<dbReference type="InParanoid" id="L2GP88"/>
<keyword evidence="4" id="KW-1185">Reference proteome</keyword>
<sequence>MAHNKKRTLTFQTPKKKAMTPLRIAKETASTSSTHFSDTERDNHMQPAITSTSNNISTSLENKLIEAYREENSFLRNLKSDVLLYTKLLGITIDQDGSFINFSIQRTSTTGKKKLGFTLEEAEQNYIFTLKESENCNVPEYFYDVIEFDKKVFPQFFYKAMQAVYETRSNE</sequence>
<dbReference type="GeneID" id="19881469"/>
<evidence type="ECO:0000256" key="1">
    <source>
        <dbReference type="SAM" id="MobiDB-lite"/>
    </source>
</evidence>
<accession>L2GP88</accession>
<dbReference type="EMBL" id="JH370134">
    <property type="protein sequence ID" value="ELA42112.1"/>
    <property type="molecule type" value="Genomic_DNA"/>
</dbReference>
<evidence type="ECO:0000259" key="2">
    <source>
        <dbReference type="Pfam" id="PF17015"/>
    </source>
</evidence>
<organism evidence="3 4">
    <name type="scientific">Vittaforma corneae (strain ATCC 50505)</name>
    <name type="common">Microsporidian parasite</name>
    <name type="synonym">Nosema corneum</name>
    <dbReference type="NCBI Taxonomy" id="993615"/>
    <lineage>
        <taxon>Eukaryota</taxon>
        <taxon>Fungi</taxon>
        <taxon>Fungi incertae sedis</taxon>
        <taxon>Microsporidia</taxon>
        <taxon>Nosematidae</taxon>
        <taxon>Vittaforma</taxon>
    </lineage>
</organism>
<feature type="domain" description="DUF5094" evidence="2">
    <location>
        <begin position="6"/>
        <end position="166"/>
    </location>
</feature>
<dbReference type="OrthoDB" id="2187979at2759"/>
<dbReference type="InterPro" id="IPR031519">
    <property type="entry name" value="DUF5094"/>
</dbReference>
<dbReference type="HOGENOM" id="CLU_133365_0_0_1"/>
<evidence type="ECO:0000313" key="4">
    <source>
        <dbReference type="Proteomes" id="UP000011082"/>
    </source>
</evidence>
<protein>
    <recommendedName>
        <fullName evidence="2">DUF5094 domain-containing protein</fullName>
    </recommendedName>
</protein>
<feature type="region of interest" description="Disordered" evidence="1">
    <location>
        <begin position="25"/>
        <end position="52"/>
    </location>
</feature>
<dbReference type="Pfam" id="PF17015">
    <property type="entry name" value="DUF5094"/>
    <property type="match status" value="1"/>
</dbReference>
<dbReference type="RefSeq" id="XP_007604204.1">
    <property type="nucleotide sequence ID" value="XM_007604142.1"/>
</dbReference>
<dbReference type="AlphaFoldDB" id="L2GP88"/>
<dbReference type="OMA" id="MQVMVGK"/>
<evidence type="ECO:0000313" key="3">
    <source>
        <dbReference type="EMBL" id="ELA42112.1"/>
    </source>
</evidence>
<reference evidence="4" key="1">
    <citation type="submission" date="2011-05" db="EMBL/GenBank/DDBJ databases">
        <title>The genome sequence of Vittaforma corneae strain ATCC 50505.</title>
        <authorList>
            <consortium name="The Broad Institute Genome Sequencing Platform"/>
            <person name="Cuomo C."/>
            <person name="Didier E."/>
            <person name="Bowers L."/>
            <person name="Young S.K."/>
            <person name="Zeng Q."/>
            <person name="Gargeya S."/>
            <person name="Fitzgerald M."/>
            <person name="Haas B."/>
            <person name="Abouelleil A."/>
            <person name="Alvarado L."/>
            <person name="Arachchi H.M."/>
            <person name="Berlin A."/>
            <person name="Chapman S.B."/>
            <person name="Gearin G."/>
            <person name="Goldberg J."/>
            <person name="Griggs A."/>
            <person name="Gujja S."/>
            <person name="Hansen M."/>
            <person name="Heiman D."/>
            <person name="Howarth C."/>
            <person name="Larimer J."/>
            <person name="Lui A."/>
            <person name="MacDonald P.J.P."/>
            <person name="McCowen C."/>
            <person name="Montmayeur A."/>
            <person name="Murphy C."/>
            <person name="Neiman D."/>
            <person name="Pearson M."/>
            <person name="Priest M."/>
            <person name="Roberts A."/>
            <person name="Saif S."/>
            <person name="Shea T."/>
            <person name="Sisk P."/>
            <person name="Stolte C."/>
            <person name="Sykes S."/>
            <person name="Wortman J."/>
            <person name="Nusbaum C."/>
            <person name="Birren B."/>
        </authorList>
    </citation>
    <scope>NUCLEOTIDE SEQUENCE [LARGE SCALE GENOMIC DNA]</scope>
    <source>
        <strain evidence="4">ATCC 50505</strain>
    </source>
</reference>
<name>L2GP88_VITCO</name>